<dbReference type="Gene3D" id="1.10.10.60">
    <property type="entry name" value="Homeodomain-like"/>
    <property type="match status" value="1"/>
</dbReference>
<dbReference type="SUPFAM" id="SSF46689">
    <property type="entry name" value="Homeodomain-like"/>
    <property type="match status" value="1"/>
</dbReference>
<evidence type="ECO:0000313" key="6">
    <source>
        <dbReference type="EMBL" id="ACB96461.1"/>
    </source>
</evidence>
<dbReference type="HOGENOM" id="CLU_069356_28_0_5"/>
<sequence>MARPREFDRDAALDRAIGVFWGKGYAATSTEELVEAMGIGRQSLYNAFGDKRHLFLEALGVYHRRTIAAHLQRLSEPVSPVEGILNLLIGLIPDDDNQRSMGCMGIGTVSEFGASDPDICALGARALPPLTTRLAARIREGQALGELDPHLDPDEAAGFVHLQMTGIQLGARGGVDADALRAMVRFAVDRLRAS</sequence>
<name>B2IKI1_BEII9</name>
<dbReference type="InterPro" id="IPR011075">
    <property type="entry name" value="TetR_C"/>
</dbReference>
<accession>B2IKI1</accession>
<keyword evidence="7" id="KW-1185">Reference proteome</keyword>
<gene>
    <name evidence="6" type="ordered locus">Bind_2892</name>
</gene>
<keyword evidence="3" id="KW-0804">Transcription</keyword>
<dbReference type="Proteomes" id="UP000001695">
    <property type="component" value="Chromosome"/>
</dbReference>
<evidence type="ECO:0000256" key="2">
    <source>
        <dbReference type="ARBA" id="ARBA00023125"/>
    </source>
</evidence>
<dbReference type="EMBL" id="CP001016">
    <property type="protein sequence ID" value="ACB96461.1"/>
    <property type="molecule type" value="Genomic_DNA"/>
</dbReference>
<dbReference type="KEGG" id="bid:Bind_2892"/>
<dbReference type="Gene3D" id="1.10.357.10">
    <property type="entry name" value="Tetracycline Repressor, domain 2"/>
    <property type="match status" value="1"/>
</dbReference>
<dbReference type="RefSeq" id="WP_012385812.1">
    <property type="nucleotide sequence ID" value="NC_010581.1"/>
</dbReference>
<reference evidence="7" key="1">
    <citation type="submission" date="2008-03" db="EMBL/GenBank/DDBJ databases">
        <title>Complete sequence of chromosome of Beijerinckia indica subsp. indica ATCC 9039.</title>
        <authorList>
            <consortium name="US DOE Joint Genome Institute"/>
            <person name="Copeland A."/>
            <person name="Lucas S."/>
            <person name="Lapidus A."/>
            <person name="Glavina del Rio T."/>
            <person name="Dalin E."/>
            <person name="Tice H."/>
            <person name="Bruce D."/>
            <person name="Goodwin L."/>
            <person name="Pitluck S."/>
            <person name="LaButti K."/>
            <person name="Schmutz J."/>
            <person name="Larimer F."/>
            <person name="Land M."/>
            <person name="Hauser L."/>
            <person name="Kyrpides N."/>
            <person name="Mikhailova N."/>
            <person name="Dunfield P.F."/>
            <person name="Dedysh S.N."/>
            <person name="Liesack W."/>
            <person name="Saw J.H."/>
            <person name="Alam M."/>
            <person name="Chen Y."/>
            <person name="Murrell J.C."/>
            <person name="Richardson P."/>
        </authorList>
    </citation>
    <scope>NUCLEOTIDE SEQUENCE [LARGE SCALE GENOMIC DNA]</scope>
    <source>
        <strain evidence="7">ATCC 9039 / DSM 1715 / NCIMB 8712</strain>
    </source>
</reference>
<feature type="DNA-binding region" description="H-T-H motif" evidence="4">
    <location>
        <begin position="29"/>
        <end position="48"/>
    </location>
</feature>
<protein>
    <submittedName>
        <fullName evidence="6">Transcriptional regulator, TetR family</fullName>
    </submittedName>
</protein>
<dbReference type="Pfam" id="PF00440">
    <property type="entry name" value="TetR_N"/>
    <property type="match status" value="1"/>
</dbReference>
<dbReference type="Pfam" id="PF16925">
    <property type="entry name" value="TetR_C_13"/>
    <property type="match status" value="1"/>
</dbReference>
<dbReference type="InterPro" id="IPR001647">
    <property type="entry name" value="HTH_TetR"/>
</dbReference>
<evidence type="ECO:0000256" key="1">
    <source>
        <dbReference type="ARBA" id="ARBA00023015"/>
    </source>
</evidence>
<keyword evidence="1" id="KW-0805">Transcription regulation</keyword>
<dbReference type="eggNOG" id="COG1309">
    <property type="taxonomic scope" value="Bacteria"/>
</dbReference>
<evidence type="ECO:0000313" key="7">
    <source>
        <dbReference type="Proteomes" id="UP000001695"/>
    </source>
</evidence>
<dbReference type="PROSITE" id="PS50977">
    <property type="entry name" value="HTH_TETR_2"/>
    <property type="match status" value="1"/>
</dbReference>
<proteinExistence type="predicted"/>
<reference evidence="6 7" key="2">
    <citation type="journal article" date="2010" name="J. Bacteriol.">
        <title>Complete genome sequence of Beijerinckia indica subsp. indica.</title>
        <authorList>
            <person name="Tamas I."/>
            <person name="Dedysh S.N."/>
            <person name="Liesack W."/>
            <person name="Stott M.B."/>
            <person name="Alam M."/>
            <person name="Murrell J.C."/>
            <person name="Dunfield P.F."/>
        </authorList>
    </citation>
    <scope>NUCLEOTIDE SEQUENCE [LARGE SCALE GENOMIC DNA]</scope>
    <source>
        <strain evidence="7">ATCC 9039 / DSM 1715 / NCIMB 8712</strain>
    </source>
</reference>
<dbReference type="InterPro" id="IPR036271">
    <property type="entry name" value="Tet_transcr_reg_TetR-rel_C_sf"/>
</dbReference>
<evidence type="ECO:0000256" key="4">
    <source>
        <dbReference type="PROSITE-ProRule" id="PRU00335"/>
    </source>
</evidence>
<feature type="domain" description="HTH tetR-type" evidence="5">
    <location>
        <begin position="6"/>
        <end position="66"/>
    </location>
</feature>
<dbReference type="AlphaFoldDB" id="B2IKI1"/>
<dbReference type="PANTHER" id="PTHR47506:SF1">
    <property type="entry name" value="HTH-TYPE TRANSCRIPTIONAL REGULATOR YJDC"/>
    <property type="match status" value="1"/>
</dbReference>
<dbReference type="InterPro" id="IPR009057">
    <property type="entry name" value="Homeodomain-like_sf"/>
</dbReference>
<evidence type="ECO:0000256" key="3">
    <source>
        <dbReference type="ARBA" id="ARBA00023163"/>
    </source>
</evidence>
<keyword evidence="2 4" id="KW-0238">DNA-binding</keyword>
<dbReference type="PANTHER" id="PTHR47506">
    <property type="entry name" value="TRANSCRIPTIONAL REGULATORY PROTEIN"/>
    <property type="match status" value="1"/>
</dbReference>
<dbReference type="OrthoDB" id="9795242at2"/>
<dbReference type="SUPFAM" id="SSF48498">
    <property type="entry name" value="Tetracyclin repressor-like, C-terminal domain"/>
    <property type="match status" value="1"/>
</dbReference>
<evidence type="ECO:0000259" key="5">
    <source>
        <dbReference type="PROSITE" id="PS50977"/>
    </source>
</evidence>
<dbReference type="GO" id="GO:0003677">
    <property type="term" value="F:DNA binding"/>
    <property type="evidence" value="ECO:0007669"/>
    <property type="project" value="UniProtKB-UniRule"/>
</dbReference>
<organism evidence="6 7">
    <name type="scientific">Beijerinckia indica subsp. indica (strain ATCC 9039 / DSM 1715 / NCIMB 8712)</name>
    <dbReference type="NCBI Taxonomy" id="395963"/>
    <lineage>
        <taxon>Bacteria</taxon>
        <taxon>Pseudomonadati</taxon>
        <taxon>Pseudomonadota</taxon>
        <taxon>Alphaproteobacteria</taxon>
        <taxon>Hyphomicrobiales</taxon>
        <taxon>Beijerinckiaceae</taxon>
        <taxon>Beijerinckia</taxon>
    </lineage>
</organism>